<evidence type="ECO:0000313" key="3">
    <source>
        <dbReference type="Proteomes" id="UP000593915"/>
    </source>
</evidence>
<keyword evidence="1" id="KW-0812">Transmembrane</keyword>
<evidence type="ECO:0000313" key="2">
    <source>
        <dbReference type="EMBL" id="QOW61567.1"/>
    </source>
</evidence>
<feature type="transmembrane region" description="Helical" evidence="1">
    <location>
        <begin position="35"/>
        <end position="57"/>
    </location>
</feature>
<dbReference type="AlphaFoldDB" id="A0A7S7AX35"/>
<dbReference type="EMBL" id="CP061839">
    <property type="protein sequence ID" value="QOW61567.1"/>
    <property type="molecule type" value="Genomic_DNA"/>
</dbReference>
<organism evidence="2 3">
    <name type="scientific">Treponema pedis</name>
    <dbReference type="NCBI Taxonomy" id="409322"/>
    <lineage>
        <taxon>Bacteria</taxon>
        <taxon>Pseudomonadati</taxon>
        <taxon>Spirochaetota</taxon>
        <taxon>Spirochaetia</taxon>
        <taxon>Spirochaetales</taxon>
        <taxon>Treponemataceae</taxon>
        <taxon>Treponema</taxon>
    </lineage>
</organism>
<evidence type="ECO:0000256" key="1">
    <source>
        <dbReference type="SAM" id="Phobius"/>
    </source>
</evidence>
<protein>
    <submittedName>
        <fullName evidence="2">MptD family putative ECF transporter S component</fullName>
    </submittedName>
</protein>
<sequence>MNNNLKLKDVVNTAIFAVVYFVGVFIIGMPFGTAVITLAAAPFVVSLFLGVVVLFFMEKVQKPLSLFIFAVIPGSLSALMGGSWLLIAHSFIVAGFAELVRSLIGYKTAKGGIAGYAVMSMWLAGSFWQIFIMKEQYYILTEKNMGADYAAQLVNLPLWIMPVLYVISFAGGILGGLLGVKLLKRYFTKEGFV</sequence>
<keyword evidence="1" id="KW-1133">Transmembrane helix</keyword>
<dbReference type="Pfam" id="PF09605">
    <property type="entry name" value="Trep_Strep"/>
    <property type="match status" value="1"/>
</dbReference>
<proteinExistence type="predicted"/>
<dbReference type="Proteomes" id="UP000593915">
    <property type="component" value="Chromosome"/>
</dbReference>
<name>A0A7S7AX35_9SPIR</name>
<feature type="transmembrane region" description="Helical" evidence="1">
    <location>
        <begin position="64"/>
        <end position="80"/>
    </location>
</feature>
<dbReference type="InterPro" id="IPR011733">
    <property type="entry name" value="CHP02185_IM"/>
</dbReference>
<accession>A0A7S7AX35</accession>
<gene>
    <name evidence="2" type="ORF">IFE08_04055</name>
</gene>
<feature type="transmembrane region" description="Helical" evidence="1">
    <location>
        <begin position="159"/>
        <end position="180"/>
    </location>
</feature>
<keyword evidence="1" id="KW-0472">Membrane</keyword>
<dbReference type="NCBIfam" id="TIGR02185">
    <property type="entry name" value="Trep_Strep"/>
    <property type="match status" value="1"/>
</dbReference>
<feature type="transmembrane region" description="Helical" evidence="1">
    <location>
        <begin position="12"/>
        <end position="29"/>
    </location>
</feature>
<feature type="transmembrane region" description="Helical" evidence="1">
    <location>
        <begin position="113"/>
        <end position="132"/>
    </location>
</feature>
<reference evidence="2 3" key="1">
    <citation type="submission" date="2020-09" db="EMBL/GenBank/DDBJ databases">
        <title>Characterization of Treponema spp. from bovine digital dermatitis in Korea.</title>
        <authorList>
            <person name="Espiritu H.M."/>
            <person name="Cho Y.I."/>
            <person name="Mamuad L."/>
        </authorList>
    </citation>
    <scope>NUCLEOTIDE SEQUENCE [LARGE SCALE GENOMIC DNA]</scope>
    <source>
        <strain evidence="2 3">KS1</strain>
    </source>
</reference>
<dbReference type="RefSeq" id="WP_194077063.1">
    <property type="nucleotide sequence ID" value="NZ_CP061839.1"/>
</dbReference>